<sequence length="321" mass="36561">MPLKLWKRVWPWFLYAVAKMAAQEFTVDLNKPLVVQLQLMSTFSPMLRKQYSKLQQFPKPIHRCHGHCNKAYMNSRSSNLSFVQSDMASTKRLWQFRQGPPWRTYIILYQRKVRVHGFPAGVCITLGIGGHFSGGGYGAMMRKYGLSIDNVLDAQLVDANGRILNRKSMGEDVFWAIRGGGGTSFGIILSWKIKLVPIPPKVTVFKVKRTLEQGATDLTYRWQQVAHKLPKDLFIRLEARPLIGPGKGNKTIQVTFIGHFLGQTDGLVQLCRAWHQRIHLLLPLLFTAPCPYETYGTHTEPLYLTCPNCPEPPTLPCQHPY</sequence>
<name>A0A6P5X619_DURZI</name>
<dbReference type="InterPro" id="IPR036318">
    <property type="entry name" value="FAD-bd_PCMH-like_sf"/>
</dbReference>
<evidence type="ECO:0000256" key="1">
    <source>
        <dbReference type="SAM" id="SignalP"/>
    </source>
</evidence>
<feature type="signal peptide" evidence="1">
    <location>
        <begin position="1"/>
        <end position="22"/>
    </location>
</feature>
<dbReference type="InterPro" id="IPR016169">
    <property type="entry name" value="FAD-bd_PCMH_sub2"/>
</dbReference>
<dbReference type="AlphaFoldDB" id="A0A6P5X619"/>
<dbReference type="SUPFAM" id="SSF56176">
    <property type="entry name" value="FAD-binding/transporter-associated domain-like"/>
    <property type="match status" value="1"/>
</dbReference>
<proteinExistence type="predicted"/>
<evidence type="ECO:0000259" key="2">
    <source>
        <dbReference type="PROSITE" id="PS51387"/>
    </source>
</evidence>
<dbReference type="GO" id="GO:0071949">
    <property type="term" value="F:FAD binding"/>
    <property type="evidence" value="ECO:0007669"/>
    <property type="project" value="InterPro"/>
</dbReference>
<dbReference type="Proteomes" id="UP000515121">
    <property type="component" value="Unplaced"/>
</dbReference>
<feature type="domain" description="FAD-binding PCMH-type" evidence="2">
    <location>
        <begin position="116"/>
        <end position="198"/>
    </location>
</feature>
<organism evidence="3 4">
    <name type="scientific">Durio zibethinus</name>
    <name type="common">Durian</name>
    <dbReference type="NCBI Taxonomy" id="66656"/>
    <lineage>
        <taxon>Eukaryota</taxon>
        <taxon>Viridiplantae</taxon>
        <taxon>Streptophyta</taxon>
        <taxon>Embryophyta</taxon>
        <taxon>Tracheophyta</taxon>
        <taxon>Spermatophyta</taxon>
        <taxon>Magnoliopsida</taxon>
        <taxon>eudicotyledons</taxon>
        <taxon>Gunneridae</taxon>
        <taxon>Pentapetalae</taxon>
        <taxon>rosids</taxon>
        <taxon>malvids</taxon>
        <taxon>Malvales</taxon>
        <taxon>Malvaceae</taxon>
        <taxon>Helicteroideae</taxon>
        <taxon>Durio</taxon>
    </lineage>
</organism>
<evidence type="ECO:0000313" key="4">
    <source>
        <dbReference type="RefSeq" id="XP_022723824.1"/>
    </source>
</evidence>
<evidence type="ECO:0000313" key="3">
    <source>
        <dbReference type="Proteomes" id="UP000515121"/>
    </source>
</evidence>
<dbReference type="Gene3D" id="3.40.462.20">
    <property type="match status" value="1"/>
</dbReference>
<dbReference type="Pfam" id="PF01565">
    <property type="entry name" value="FAD_binding_4"/>
    <property type="match status" value="1"/>
</dbReference>
<dbReference type="InterPro" id="IPR006094">
    <property type="entry name" value="Oxid_FAD_bind_N"/>
</dbReference>
<protein>
    <submittedName>
        <fullName evidence="4">Berberine bridge enzyme-like 16</fullName>
    </submittedName>
</protein>
<dbReference type="Gene3D" id="3.30.465.10">
    <property type="match status" value="1"/>
</dbReference>
<reference evidence="4" key="1">
    <citation type="submission" date="2025-08" db="UniProtKB">
        <authorList>
            <consortium name="RefSeq"/>
        </authorList>
    </citation>
    <scope>IDENTIFICATION</scope>
    <source>
        <tissue evidence="4">Fruit stalk</tissue>
    </source>
</reference>
<dbReference type="PANTHER" id="PTHR32448">
    <property type="entry name" value="OS08G0158400 PROTEIN"/>
    <property type="match status" value="1"/>
</dbReference>
<dbReference type="RefSeq" id="XP_022723824.1">
    <property type="nucleotide sequence ID" value="XM_022868089.1"/>
</dbReference>
<dbReference type="KEGG" id="dzi:111280683"/>
<gene>
    <name evidence="4" type="primary">LOC111280683</name>
</gene>
<feature type="chain" id="PRO_5027790722" evidence="1">
    <location>
        <begin position="23"/>
        <end position="321"/>
    </location>
</feature>
<keyword evidence="3" id="KW-1185">Reference proteome</keyword>
<accession>A0A6P5X619</accession>
<dbReference type="PROSITE" id="PS51387">
    <property type="entry name" value="FAD_PCMH"/>
    <property type="match status" value="1"/>
</dbReference>
<dbReference type="GeneID" id="111280683"/>
<keyword evidence="1" id="KW-0732">Signal</keyword>
<dbReference type="InterPro" id="IPR016166">
    <property type="entry name" value="FAD-bd_PCMH"/>
</dbReference>
<dbReference type="OrthoDB" id="407275at2759"/>